<evidence type="ECO:0000313" key="6">
    <source>
        <dbReference type="EMBL" id="SMC22184.1"/>
    </source>
</evidence>
<dbReference type="Gene3D" id="2.30.30.760">
    <property type="match status" value="1"/>
</dbReference>
<gene>
    <name evidence="6" type="ORF">SAMN02745857_01353</name>
</gene>
<comment type="similarity">
    <text evidence="4">Belongs to the FlgA family.</text>
</comment>
<evidence type="ECO:0000256" key="3">
    <source>
        <dbReference type="ARBA" id="ARBA00022764"/>
    </source>
</evidence>
<comment type="function">
    <text evidence="4">Involved in the assembly process of the P-ring formation. It may associate with FlgF on the rod constituting a structure essential for the P-ring assembly or may act as a modulator protein for the P-ring assembly.</text>
</comment>
<dbReference type="InterPro" id="IPR039246">
    <property type="entry name" value="Flagellar_FlgA"/>
</dbReference>
<keyword evidence="7" id="KW-1185">Reference proteome</keyword>
<keyword evidence="6" id="KW-0282">Flagellum</keyword>
<keyword evidence="2 4" id="KW-0732">Signal</keyword>
<sequence>MRSHFCLSAAALCALLLSPPSFAAAQDMKVLQRAVADWLDGQLANSQGLSSYQIGQIDNRLKLDACNAFDIQLPSGGRLIGNTMLRVRCIDGAAWGINIPVKVALQATYYVAARPLSAGKEIQPGDLVAQQGDLSVLPGSVILDPAQAVGRTLNSAVASGGVLRAEMLRAATVIQQNQRVKVLFRDGDIEVSNEGTALQSAAEGQIVRVRVGNNQIVQGIARGNGTVEITP</sequence>
<accession>A0A1W1XEH4</accession>
<feature type="domain" description="SAF" evidence="5">
    <location>
        <begin position="107"/>
        <end position="169"/>
    </location>
</feature>
<dbReference type="Pfam" id="PF13144">
    <property type="entry name" value="ChapFlgA"/>
    <property type="match status" value="1"/>
</dbReference>
<dbReference type="Pfam" id="PF17656">
    <property type="entry name" value="ChapFlgA_N"/>
    <property type="match status" value="1"/>
</dbReference>
<dbReference type="PANTHER" id="PTHR36307:SF1">
    <property type="entry name" value="FLAGELLA BASAL BODY P-RING FORMATION PROTEIN FLGA"/>
    <property type="match status" value="1"/>
</dbReference>
<dbReference type="SMART" id="SM00858">
    <property type="entry name" value="SAF"/>
    <property type="match status" value="1"/>
</dbReference>
<evidence type="ECO:0000313" key="7">
    <source>
        <dbReference type="Proteomes" id="UP000192761"/>
    </source>
</evidence>
<evidence type="ECO:0000259" key="5">
    <source>
        <dbReference type="SMART" id="SM00858"/>
    </source>
</evidence>
<dbReference type="InterPro" id="IPR017585">
    <property type="entry name" value="SAF_FlgA"/>
</dbReference>
<dbReference type="AlphaFoldDB" id="A0A1W1XEH4"/>
<keyword evidence="3 4" id="KW-0574">Periplasm</keyword>
<protein>
    <recommendedName>
        <fullName evidence="4">Flagella basal body P-ring formation protein FlgA</fullName>
    </recommendedName>
</protein>
<dbReference type="Proteomes" id="UP000192761">
    <property type="component" value="Unassembled WGS sequence"/>
</dbReference>
<feature type="signal peptide" evidence="4">
    <location>
        <begin position="1"/>
        <end position="23"/>
    </location>
</feature>
<keyword evidence="4" id="KW-1005">Bacterial flagellum biogenesis</keyword>
<dbReference type="InterPro" id="IPR013974">
    <property type="entry name" value="SAF"/>
</dbReference>
<dbReference type="CDD" id="cd11614">
    <property type="entry name" value="SAF_CpaB_FlgA_like"/>
    <property type="match status" value="1"/>
</dbReference>
<name>A0A1W1XEH4_9NEIS</name>
<comment type="subcellular location">
    <subcellularLocation>
        <location evidence="1 4">Periplasm</location>
    </subcellularLocation>
</comment>
<dbReference type="EMBL" id="FWXD01000006">
    <property type="protein sequence ID" value="SMC22184.1"/>
    <property type="molecule type" value="Genomic_DNA"/>
</dbReference>
<keyword evidence="6" id="KW-0966">Cell projection</keyword>
<dbReference type="OrthoDB" id="8561436at2"/>
<proteinExistence type="inferred from homology"/>
<evidence type="ECO:0000256" key="2">
    <source>
        <dbReference type="ARBA" id="ARBA00022729"/>
    </source>
</evidence>
<dbReference type="GO" id="GO:0044780">
    <property type="term" value="P:bacterial-type flagellum assembly"/>
    <property type="evidence" value="ECO:0007669"/>
    <property type="project" value="InterPro"/>
</dbReference>
<dbReference type="STRING" id="1121001.SAMN02745857_01353"/>
<reference evidence="6 7" key="1">
    <citation type="submission" date="2017-04" db="EMBL/GenBank/DDBJ databases">
        <authorList>
            <person name="Afonso C.L."/>
            <person name="Miller P.J."/>
            <person name="Scott M.A."/>
            <person name="Spackman E."/>
            <person name="Goraichik I."/>
            <person name="Dimitrov K.M."/>
            <person name="Suarez D.L."/>
            <person name="Swayne D.E."/>
        </authorList>
    </citation>
    <scope>NUCLEOTIDE SEQUENCE [LARGE SCALE GENOMIC DNA]</scope>
    <source>
        <strain evidence="6 7">DSM 23236</strain>
    </source>
</reference>
<organism evidence="6 7">
    <name type="scientific">Andreprevotia lacus DSM 23236</name>
    <dbReference type="NCBI Taxonomy" id="1121001"/>
    <lineage>
        <taxon>Bacteria</taxon>
        <taxon>Pseudomonadati</taxon>
        <taxon>Pseudomonadota</taxon>
        <taxon>Betaproteobacteria</taxon>
        <taxon>Neisseriales</taxon>
        <taxon>Chitinibacteraceae</taxon>
        <taxon>Andreprevotia</taxon>
    </lineage>
</organism>
<dbReference type="GO" id="GO:0042597">
    <property type="term" value="C:periplasmic space"/>
    <property type="evidence" value="ECO:0007669"/>
    <property type="project" value="UniProtKB-SubCell"/>
</dbReference>
<feature type="chain" id="PRO_5011814256" description="Flagella basal body P-ring formation protein FlgA" evidence="4">
    <location>
        <begin position="24"/>
        <end position="231"/>
    </location>
</feature>
<evidence type="ECO:0000256" key="4">
    <source>
        <dbReference type="RuleBase" id="RU362063"/>
    </source>
</evidence>
<dbReference type="InterPro" id="IPR041231">
    <property type="entry name" value="FlgA_N"/>
</dbReference>
<dbReference type="PANTHER" id="PTHR36307">
    <property type="entry name" value="FLAGELLA BASAL BODY P-RING FORMATION PROTEIN FLGA"/>
    <property type="match status" value="1"/>
</dbReference>
<dbReference type="NCBIfam" id="TIGR03170">
    <property type="entry name" value="flgA_cterm"/>
    <property type="match status" value="1"/>
</dbReference>
<dbReference type="Gene3D" id="3.90.1210.10">
    <property type="entry name" value="Antifreeze-like/N-acetylneuraminic acid synthase C-terminal domain"/>
    <property type="match status" value="1"/>
</dbReference>
<evidence type="ECO:0000256" key="1">
    <source>
        <dbReference type="ARBA" id="ARBA00004418"/>
    </source>
</evidence>
<keyword evidence="6" id="KW-0969">Cilium</keyword>